<protein>
    <submittedName>
        <fullName evidence="1">Uncharacterized protein</fullName>
    </submittedName>
</protein>
<name>A0ACC1ME10_9APHY</name>
<keyword evidence="2" id="KW-1185">Reference proteome</keyword>
<sequence>MQVDGSDDRAAAGPSSEKKVDVAKGIEALLPSEEVEAIKSALGTLEMEQAVDELLQRNAKALQLLEELQLERLREQGSGSSIVEVGSEEWDVAQGIIESLALLASLRPRRSNGDADESPLVPTPSVLHKLQRTLPIGTTEGWYGTLPEGRTTAFRDDTTVHIRSTASRAAAAAATTAAATTTAIPTTPAGKTAPVAAGASPAAAIPPYTPYSYSGSYQNSQYRGGYGTYSPGTQGGGATTPATRRRKGPLPPKDTIRIPPTADRADTLTPLGTGTETRPAQARRDARHLSPPPPHPPTRATTRPGRRAAADSDAAAARGGEHGRVHDRREAGVPTCDVGSGSAGG</sequence>
<gene>
    <name evidence="1" type="ORF">NUW54_g14459</name>
</gene>
<evidence type="ECO:0000313" key="2">
    <source>
        <dbReference type="Proteomes" id="UP001144978"/>
    </source>
</evidence>
<proteinExistence type="predicted"/>
<evidence type="ECO:0000313" key="1">
    <source>
        <dbReference type="EMBL" id="KAJ2959857.1"/>
    </source>
</evidence>
<reference evidence="1" key="1">
    <citation type="submission" date="2022-08" db="EMBL/GenBank/DDBJ databases">
        <title>Genome Sequence of Pycnoporus sanguineus.</title>
        <authorList>
            <person name="Buettner E."/>
        </authorList>
    </citation>
    <scope>NUCLEOTIDE SEQUENCE</scope>
    <source>
        <strain evidence="1">CG-C14</strain>
    </source>
</reference>
<accession>A0ACC1ME10</accession>
<organism evidence="1 2">
    <name type="scientific">Trametes sanguinea</name>
    <dbReference type="NCBI Taxonomy" id="158606"/>
    <lineage>
        <taxon>Eukaryota</taxon>
        <taxon>Fungi</taxon>
        <taxon>Dikarya</taxon>
        <taxon>Basidiomycota</taxon>
        <taxon>Agaricomycotina</taxon>
        <taxon>Agaricomycetes</taxon>
        <taxon>Polyporales</taxon>
        <taxon>Polyporaceae</taxon>
        <taxon>Trametes</taxon>
    </lineage>
</organism>
<dbReference type="Proteomes" id="UP001144978">
    <property type="component" value="Unassembled WGS sequence"/>
</dbReference>
<comment type="caution">
    <text evidence="1">The sequence shown here is derived from an EMBL/GenBank/DDBJ whole genome shotgun (WGS) entry which is preliminary data.</text>
</comment>
<dbReference type="EMBL" id="JANSHE010007483">
    <property type="protein sequence ID" value="KAJ2959857.1"/>
    <property type="molecule type" value="Genomic_DNA"/>
</dbReference>